<accession>A0A5K7X5T8</accession>
<name>A0A5K7X5T8_9BACL</name>
<protein>
    <recommendedName>
        <fullName evidence="3">DUF4004 domain-containing protein</fullName>
    </recommendedName>
</protein>
<dbReference type="RefSeq" id="WP_152080821.1">
    <property type="nucleotide sequence ID" value="NZ_AP021853.1"/>
</dbReference>
<sequence length="220" mass="25678">MDEPLITKKELLERTGISYGQLYRWKRKNLIPENWFIRKATYTGQETFFPEKKILNRVHVISEMKDTLSLDELAEHFSPRSVTKIFLSEEQMLDQNIVSTTALNLFKKQRPNQSEYPFIDLLAMFLLDQMLSEGQMNRSEASDLLNVMQENSSRLYDKNSYLYFIRKMGVSVVLIAADEVSIFFDQGVHVIKKQSISSNIEKLKKRIELINAREISREGG</sequence>
<dbReference type="InterPro" id="IPR025063">
    <property type="entry name" value="DUF4004"/>
</dbReference>
<dbReference type="Proteomes" id="UP000326951">
    <property type="component" value="Chromosome"/>
</dbReference>
<evidence type="ECO:0008006" key="3">
    <source>
        <dbReference type="Google" id="ProtNLM"/>
    </source>
</evidence>
<reference evidence="1 2" key="1">
    <citation type="submission" date="2019-09" db="EMBL/GenBank/DDBJ databases">
        <title>Complete genome sequence of Sporolactobacillus terrae 70-3.</title>
        <authorList>
            <person name="Tanaka N."/>
            <person name="Shiwa Y."/>
            <person name="Fujita N."/>
            <person name="Tanasupawat S."/>
        </authorList>
    </citation>
    <scope>NUCLEOTIDE SEQUENCE [LARGE SCALE GENOMIC DNA]</scope>
    <source>
        <strain evidence="1 2">70-3</strain>
    </source>
</reference>
<evidence type="ECO:0000313" key="1">
    <source>
        <dbReference type="EMBL" id="BBO00369.1"/>
    </source>
</evidence>
<proteinExistence type="predicted"/>
<organism evidence="1 2">
    <name type="scientific">Sporolactobacillus terrae</name>
    <dbReference type="NCBI Taxonomy" id="269673"/>
    <lineage>
        <taxon>Bacteria</taxon>
        <taxon>Bacillati</taxon>
        <taxon>Bacillota</taxon>
        <taxon>Bacilli</taxon>
        <taxon>Bacillales</taxon>
        <taxon>Sporolactobacillaceae</taxon>
        <taxon>Sporolactobacillus</taxon>
    </lineage>
</organism>
<dbReference type="Pfam" id="PF13171">
    <property type="entry name" value="DUF4004"/>
    <property type="match status" value="1"/>
</dbReference>
<dbReference type="EMBL" id="AP021853">
    <property type="protein sequence ID" value="BBO00369.1"/>
    <property type="molecule type" value="Genomic_DNA"/>
</dbReference>
<evidence type="ECO:0000313" key="2">
    <source>
        <dbReference type="Proteomes" id="UP000326951"/>
    </source>
</evidence>
<dbReference type="AlphaFoldDB" id="A0A5K7X5T8"/>
<gene>
    <name evidence="1" type="ORF">St703_30730</name>
</gene>